<dbReference type="EMBL" id="JAFNEN010000778">
    <property type="protein sequence ID" value="KAG8177462.1"/>
    <property type="molecule type" value="Genomic_DNA"/>
</dbReference>
<gene>
    <name evidence="2" type="ORF">JTE90_008646</name>
</gene>
<accession>A0AAV6TZ80</accession>
<organism evidence="2 3">
    <name type="scientific">Oedothorax gibbosus</name>
    <dbReference type="NCBI Taxonomy" id="931172"/>
    <lineage>
        <taxon>Eukaryota</taxon>
        <taxon>Metazoa</taxon>
        <taxon>Ecdysozoa</taxon>
        <taxon>Arthropoda</taxon>
        <taxon>Chelicerata</taxon>
        <taxon>Arachnida</taxon>
        <taxon>Araneae</taxon>
        <taxon>Araneomorphae</taxon>
        <taxon>Entelegynae</taxon>
        <taxon>Araneoidea</taxon>
        <taxon>Linyphiidae</taxon>
        <taxon>Erigoninae</taxon>
        <taxon>Oedothorax</taxon>
    </lineage>
</organism>
<sequence>MSERHKRRKTKALVDKHMLDLQEASEPSTESSAHEFDVDEAANFLDVSEEISSSDTDGELPIPNFIGENVELGQQLRDCFIKHRVTHSCINDVLQILKQHHPELPSDARTLLSTPQNVKVDTLSNGEYAHFGLRSGIVEKLKFGLKD</sequence>
<evidence type="ECO:0000313" key="2">
    <source>
        <dbReference type="EMBL" id="KAG8177462.1"/>
    </source>
</evidence>
<evidence type="ECO:0000256" key="1">
    <source>
        <dbReference type="SAM" id="MobiDB-lite"/>
    </source>
</evidence>
<comment type="caution">
    <text evidence="2">The sequence shown here is derived from an EMBL/GenBank/DDBJ whole genome shotgun (WGS) entry which is preliminary data.</text>
</comment>
<name>A0AAV6TZ80_9ARAC</name>
<feature type="compositionally biased region" description="Basic residues" evidence="1">
    <location>
        <begin position="1"/>
        <end position="11"/>
    </location>
</feature>
<dbReference type="Proteomes" id="UP000827092">
    <property type="component" value="Unassembled WGS sequence"/>
</dbReference>
<protein>
    <submittedName>
        <fullName evidence="2">Uncharacterized protein</fullName>
    </submittedName>
</protein>
<evidence type="ECO:0000313" key="3">
    <source>
        <dbReference type="Proteomes" id="UP000827092"/>
    </source>
</evidence>
<reference evidence="2 3" key="1">
    <citation type="journal article" date="2022" name="Nat. Ecol. Evol.">
        <title>A masculinizing supergene underlies an exaggerated male reproductive morph in a spider.</title>
        <authorList>
            <person name="Hendrickx F."/>
            <person name="De Corte Z."/>
            <person name="Sonet G."/>
            <person name="Van Belleghem S.M."/>
            <person name="Kostlbacher S."/>
            <person name="Vangestel C."/>
        </authorList>
    </citation>
    <scope>NUCLEOTIDE SEQUENCE [LARGE SCALE GENOMIC DNA]</scope>
    <source>
        <strain evidence="2">W744_W776</strain>
    </source>
</reference>
<keyword evidence="3" id="KW-1185">Reference proteome</keyword>
<dbReference type="AlphaFoldDB" id="A0AAV6TZ80"/>
<feature type="region of interest" description="Disordered" evidence="1">
    <location>
        <begin position="1"/>
        <end position="36"/>
    </location>
</feature>
<proteinExistence type="predicted"/>